<keyword evidence="3" id="KW-1185">Reference proteome</keyword>
<feature type="region of interest" description="Disordered" evidence="1">
    <location>
        <begin position="1"/>
        <end position="20"/>
    </location>
</feature>
<dbReference type="Proteomes" id="UP000094291">
    <property type="component" value="Unassembled WGS sequence"/>
</dbReference>
<dbReference type="SUPFAM" id="SSF56300">
    <property type="entry name" value="Metallo-dependent phosphatases"/>
    <property type="match status" value="1"/>
</dbReference>
<dbReference type="RefSeq" id="WP_068999876.1">
    <property type="nucleotide sequence ID" value="NZ_MDTQ01000001.1"/>
</dbReference>
<dbReference type="InterPro" id="IPR036907">
    <property type="entry name" value="5'-Nucleotdase_C_sf"/>
</dbReference>
<organism evidence="2 3">
    <name type="scientific">Terasakiispira papahanaumokuakeensis</name>
    <dbReference type="NCBI Taxonomy" id="197479"/>
    <lineage>
        <taxon>Bacteria</taxon>
        <taxon>Pseudomonadati</taxon>
        <taxon>Pseudomonadota</taxon>
        <taxon>Gammaproteobacteria</taxon>
        <taxon>Oceanospirillales</taxon>
        <taxon>Terasakiispira</taxon>
    </lineage>
</organism>
<feature type="region of interest" description="Disordered" evidence="1">
    <location>
        <begin position="558"/>
        <end position="587"/>
    </location>
</feature>
<evidence type="ECO:0000313" key="3">
    <source>
        <dbReference type="Proteomes" id="UP000094291"/>
    </source>
</evidence>
<protein>
    <recommendedName>
        <fullName evidence="4">Lipoprotein UxpA</fullName>
    </recommendedName>
</protein>
<comment type="caution">
    <text evidence="2">The sequence shown here is derived from an EMBL/GenBank/DDBJ whole genome shotgun (WGS) entry which is preliminary data.</text>
</comment>
<dbReference type="Gene3D" id="3.60.21.10">
    <property type="match status" value="1"/>
</dbReference>
<sequence>MINHPETHQDLPPPYPRSTERRRWLQLAGASLMTASLGGCAGGFSSQNKPRPGARFSLIYYADLLDAQQPDDPIVAATRLGPVTQLGQAPWATGSTLLKHSLDPRLRALVSPIHARQQRLGGAAALAACLHGIRQQRPQHSTLTLENGQCWNGAGFSLLTQGRAGPETSQLLGAEIRLSSDERWQWPDQISQHYQAFDGTVIGGPVKNASNSKASGPKTSNPETANRHNTSTAHRLKRVSYVERQGVQIAVIGASDPYAPDEKASLEVWFEALQQATQEARQQAHLVVLMADTGAGVVHWLAERLDIDLLLAARSQIFWPEPVQVQSRHGQSVPVIFPGSRGVGAWALECLAQPEGWQFKARFHAADPNQWDAITQSHYRRLQPLFEQRYTPYHDWLQQPIAVTPQWLWRQDATGGSWDGLILAALQAQGQTTGALAPGLRYDRWLAPGQTITRDHLLSLTGGHAAPVVTLSLDSPQLTQLLERATDQYVGSPGLLDNGHDLPRLSGAQWHCRYTQQGPRVSIDEAPSDWTSFNLHGRQGMPLWQILERYLSELDGAPSGPRWSAPQPTLSFVSGHPGWHPQWRPEA</sequence>
<proteinExistence type="predicted"/>
<accession>A0A1E2VDF4</accession>
<gene>
    <name evidence="2" type="ORF">BFW38_16500</name>
</gene>
<dbReference type="Gene3D" id="3.90.780.10">
    <property type="entry name" value="5'-Nucleotidase, C-terminal domain"/>
    <property type="match status" value="1"/>
</dbReference>
<feature type="region of interest" description="Disordered" evidence="1">
    <location>
        <begin position="205"/>
        <end position="232"/>
    </location>
</feature>
<evidence type="ECO:0008006" key="4">
    <source>
        <dbReference type="Google" id="ProtNLM"/>
    </source>
</evidence>
<dbReference type="AlphaFoldDB" id="A0A1E2VDF4"/>
<dbReference type="GO" id="GO:0016787">
    <property type="term" value="F:hydrolase activity"/>
    <property type="evidence" value="ECO:0007669"/>
    <property type="project" value="InterPro"/>
</dbReference>
<feature type="compositionally biased region" description="Polar residues" evidence="1">
    <location>
        <begin position="208"/>
        <end position="232"/>
    </location>
</feature>
<dbReference type="InterPro" id="IPR029052">
    <property type="entry name" value="Metallo-depent_PP-like"/>
</dbReference>
<dbReference type="STRING" id="197479.BFW38_16500"/>
<dbReference type="EMBL" id="MDTQ01000001">
    <property type="protein sequence ID" value="ODC04892.1"/>
    <property type="molecule type" value="Genomic_DNA"/>
</dbReference>
<evidence type="ECO:0000256" key="1">
    <source>
        <dbReference type="SAM" id="MobiDB-lite"/>
    </source>
</evidence>
<evidence type="ECO:0000313" key="2">
    <source>
        <dbReference type="EMBL" id="ODC04892.1"/>
    </source>
</evidence>
<name>A0A1E2VDF4_9GAMM</name>
<dbReference type="OrthoDB" id="6132867at2"/>
<reference evidence="2 3" key="1">
    <citation type="submission" date="2016-08" db="EMBL/GenBank/DDBJ databases">
        <authorList>
            <person name="Seilhamer J.J."/>
        </authorList>
    </citation>
    <scope>NUCLEOTIDE SEQUENCE [LARGE SCALE GENOMIC DNA]</scope>
    <source>
        <strain evidence="2 3">PH27A</strain>
    </source>
</reference>
<dbReference type="GO" id="GO:0009166">
    <property type="term" value="P:nucleotide catabolic process"/>
    <property type="evidence" value="ECO:0007669"/>
    <property type="project" value="InterPro"/>
</dbReference>